<dbReference type="GO" id="GO:0016757">
    <property type="term" value="F:glycosyltransferase activity"/>
    <property type="evidence" value="ECO:0007669"/>
    <property type="project" value="UniProtKB-KW"/>
</dbReference>
<evidence type="ECO:0000256" key="2">
    <source>
        <dbReference type="ARBA" id="ARBA00010271"/>
    </source>
</evidence>
<feature type="compositionally biased region" description="Polar residues" evidence="7">
    <location>
        <begin position="48"/>
        <end position="63"/>
    </location>
</feature>
<comment type="caution">
    <text evidence="10">The sequence shown here is derived from an EMBL/GenBank/DDBJ whole genome shotgun (WGS) entry which is preliminary data.</text>
</comment>
<evidence type="ECO:0000256" key="4">
    <source>
        <dbReference type="ARBA" id="ARBA00022968"/>
    </source>
</evidence>
<organism evidence="10 11">
    <name type="scientific">Eucalyptus globulus</name>
    <name type="common">Tasmanian blue gum</name>
    <dbReference type="NCBI Taxonomy" id="34317"/>
    <lineage>
        <taxon>Eukaryota</taxon>
        <taxon>Viridiplantae</taxon>
        <taxon>Streptophyta</taxon>
        <taxon>Embryophyta</taxon>
        <taxon>Tracheophyta</taxon>
        <taxon>Spermatophyta</taxon>
        <taxon>Magnoliopsida</taxon>
        <taxon>eudicotyledons</taxon>
        <taxon>Gunneridae</taxon>
        <taxon>Pentapetalae</taxon>
        <taxon>rosids</taxon>
        <taxon>malvids</taxon>
        <taxon>Myrtales</taxon>
        <taxon>Myrtaceae</taxon>
        <taxon>Myrtoideae</taxon>
        <taxon>Eucalypteae</taxon>
        <taxon>Eucalyptus</taxon>
    </lineage>
</organism>
<evidence type="ECO:0000256" key="8">
    <source>
        <dbReference type="SAM" id="Phobius"/>
    </source>
</evidence>
<dbReference type="InterPro" id="IPR004263">
    <property type="entry name" value="Exostosin"/>
</dbReference>
<dbReference type="Proteomes" id="UP001634007">
    <property type="component" value="Unassembled WGS sequence"/>
</dbReference>
<feature type="transmembrane region" description="Helical" evidence="8">
    <location>
        <begin position="6"/>
        <end position="27"/>
    </location>
</feature>
<dbReference type="InterPro" id="IPR040911">
    <property type="entry name" value="Exostosin_GT47"/>
</dbReference>
<dbReference type="EMBL" id="JBJKBG010000003">
    <property type="protein sequence ID" value="KAL3745270.1"/>
    <property type="molecule type" value="Genomic_DNA"/>
</dbReference>
<protein>
    <recommendedName>
        <fullName evidence="9">Exostosin GT47 domain-containing protein</fullName>
    </recommendedName>
</protein>
<keyword evidence="3" id="KW-0808">Transferase</keyword>
<feature type="coiled-coil region" evidence="6">
    <location>
        <begin position="79"/>
        <end position="106"/>
    </location>
</feature>
<keyword evidence="8" id="KW-1133">Transmembrane helix</keyword>
<evidence type="ECO:0000259" key="9">
    <source>
        <dbReference type="Pfam" id="PF03016"/>
    </source>
</evidence>
<name>A0ABD3KZZ9_EUCGL</name>
<evidence type="ECO:0000313" key="10">
    <source>
        <dbReference type="EMBL" id="KAL3745270.1"/>
    </source>
</evidence>
<keyword evidence="3" id="KW-0328">Glycosyltransferase</keyword>
<sequence length="476" mass="55311">MASTDFPYAQFSLVPAICLLLLIFLCYSPFDAKLNNPIFSLSSSSTSPETNNHTGTPSVLVNGPRSTLMYQSRSRHNTNKIKKSSLEKIEDDLAQARAAIRKAIRSRSYVSDGKETFIPRGNVYRNPCAFYQSHMEMMKRFKIWTYREGDHPLVHYGPVNDLYATEGQFIDEMEDKRNPFRARHPDQAHAFFLPFSVTNVVSYVYQPILSIHDYRRDRLQRLVRDYVHVVADRHEHWNRSKGADHFMFSCHDWGPDVSSADPELFKNFIRVLCNANTSEGFRPERDVSMADIYLSYGELGPPRLGLDPRNRTILAFFAGGAHGHIRELLLEHWKDKDADVQVHEYLPKGQNYTQLMGRSRYCLCPSGFEVASPRIVEAIYAECVPVIIKDGYWLPFSDVLNWSKFSVRIPVNRIKDIKTILEAIPFEKYVKLQKRVVKVRRHFEVHRPAKPFDVIHMALHSVWLRRLNLKLEQRDY</sequence>
<dbReference type="Pfam" id="PF03016">
    <property type="entry name" value="Exostosin_GT47"/>
    <property type="match status" value="1"/>
</dbReference>
<proteinExistence type="inferred from homology"/>
<keyword evidence="8" id="KW-0472">Membrane</keyword>
<accession>A0ABD3KZZ9</accession>
<evidence type="ECO:0000256" key="7">
    <source>
        <dbReference type="SAM" id="MobiDB-lite"/>
    </source>
</evidence>
<keyword evidence="8" id="KW-0812">Transmembrane</keyword>
<evidence type="ECO:0000256" key="1">
    <source>
        <dbReference type="ARBA" id="ARBA00004323"/>
    </source>
</evidence>
<comment type="similarity">
    <text evidence="2">Belongs to the glycosyltransferase 47 family.</text>
</comment>
<dbReference type="PANTHER" id="PTHR11062">
    <property type="entry name" value="EXOSTOSIN HEPARAN SULFATE GLYCOSYLTRANSFERASE -RELATED"/>
    <property type="match status" value="1"/>
</dbReference>
<evidence type="ECO:0000256" key="6">
    <source>
        <dbReference type="SAM" id="Coils"/>
    </source>
</evidence>
<evidence type="ECO:0000313" key="11">
    <source>
        <dbReference type="Proteomes" id="UP001634007"/>
    </source>
</evidence>
<keyword evidence="6" id="KW-0175">Coiled coil</keyword>
<feature type="domain" description="Exostosin GT47" evidence="9">
    <location>
        <begin position="138"/>
        <end position="424"/>
    </location>
</feature>
<evidence type="ECO:0000256" key="5">
    <source>
        <dbReference type="ARBA" id="ARBA00023034"/>
    </source>
</evidence>
<dbReference type="PANTHER" id="PTHR11062:SF124">
    <property type="entry name" value="XYLOGALACTURONAN BETA-1,3-XYLOSYLTRANSFERASE"/>
    <property type="match status" value="1"/>
</dbReference>
<keyword evidence="5" id="KW-0333">Golgi apparatus</keyword>
<keyword evidence="4" id="KW-0735">Signal-anchor</keyword>
<keyword evidence="11" id="KW-1185">Reference proteome</keyword>
<reference evidence="10 11" key="1">
    <citation type="submission" date="2024-11" db="EMBL/GenBank/DDBJ databases">
        <title>Chromosome-level genome assembly of Eucalyptus globulus Labill. provides insights into its genome evolution.</title>
        <authorList>
            <person name="Li X."/>
        </authorList>
    </citation>
    <scope>NUCLEOTIDE SEQUENCE [LARGE SCALE GENOMIC DNA]</scope>
    <source>
        <strain evidence="10">CL2024</strain>
        <tissue evidence="10">Fresh tender leaves</tissue>
    </source>
</reference>
<comment type="subcellular location">
    <subcellularLocation>
        <location evidence="1">Golgi apparatus membrane</location>
        <topology evidence="1">Single-pass type II membrane protein</topology>
    </subcellularLocation>
</comment>
<feature type="region of interest" description="Disordered" evidence="7">
    <location>
        <begin position="43"/>
        <end position="63"/>
    </location>
</feature>
<dbReference type="AlphaFoldDB" id="A0ABD3KZZ9"/>
<evidence type="ECO:0000256" key="3">
    <source>
        <dbReference type="ARBA" id="ARBA00022676"/>
    </source>
</evidence>
<gene>
    <name evidence="10" type="ORF">ACJRO7_014390</name>
</gene>
<dbReference type="GO" id="GO:0000139">
    <property type="term" value="C:Golgi membrane"/>
    <property type="evidence" value="ECO:0007669"/>
    <property type="project" value="UniProtKB-SubCell"/>
</dbReference>